<dbReference type="FunFam" id="2.30.130.40:FF:000010">
    <property type="entry name" value="Lon protease homolog, mitochondrial"/>
    <property type="match status" value="1"/>
</dbReference>
<dbReference type="Gene3D" id="3.40.50.300">
    <property type="entry name" value="P-loop containing nucleotide triphosphate hydrolases"/>
    <property type="match status" value="1"/>
</dbReference>
<reference evidence="16 17" key="1">
    <citation type="journal article" date="2009" name="PLoS Genet.">
        <title>Genomic analysis of the basal lineage fungus Rhizopus oryzae reveals a whole-genome duplication.</title>
        <authorList>
            <person name="Ma L.-J."/>
            <person name="Ibrahim A.S."/>
            <person name="Skory C."/>
            <person name="Grabherr M.G."/>
            <person name="Burger G."/>
            <person name="Butler M."/>
            <person name="Elias M."/>
            <person name="Idnurm A."/>
            <person name="Lang B.F."/>
            <person name="Sone T."/>
            <person name="Abe A."/>
            <person name="Calvo S.E."/>
            <person name="Corrochano L.M."/>
            <person name="Engels R."/>
            <person name="Fu J."/>
            <person name="Hansberg W."/>
            <person name="Kim J.-M."/>
            <person name="Kodira C.D."/>
            <person name="Koehrsen M.J."/>
            <person name="Liu B."/>
            <person name="Miranda-Saavedra D."/>
            <person name="O'Leary S."/>
            <person name="Ortiz-Castellanos L."/>
            <person name="Poulter R."/>
            <person name="Rodriguez-Romero J."/>
            <person name="Ruiz-Herrera J."/>
            <person name="Shen Y.-Q."/>
            <person name="Zeng Q."/>
            <person name="Galagan J."/>
            <person name="Birren B.W."/>
            <person name="Cuomo C.A."/>
            <person name="Wickes B.L."/>
        </authorList>
    </citation>
    <scope>NUCLEOTIDE SEQUENCE [LARGE SCALE GENOMIC DNA]</scope>
    <source>
        <strain evidence="17">RA 99-880 / ATCC MYA-4621 / FGSC 9543 / NRRL 43880</strain>
    </source>
</reference>
<dbReference type="PIRSF" id="PIRSF001174">
    <property type="entry name" value="Lon_proteas"/>
    <property type="match status" value="1"/>
</dbReference>
<dbReference type="SUPFAM" id="SSF54211">
    <property type="entry name" value="Ribosomal protein S5 domain 2-like"/>
    <property type="match status" value="1"/>
</dbReference>
<dbReference type="InterPro" id="IPR003959">
    <property type="entry name" value="ATPase_AAA_core"/>
</dbReference>
<dbReference type="Gene3D" id="2.30.130.40">
    <property type="entry name" value="LON domain-like"/>
    <property type="match status" value="1"/>
</dbReference>
<dbReference type="PROSITE" id="PS01046">
    <property type="entry name" value="LON_SER"/>
    <property type="match status" value="1"/>
</dbReference>
<feature type="compositionally biased region" description="Basic and acidic residues" evidence="13">
    <location>
        <begin position="262"/>
        <end position="280"/>
    </location>
</feature>
<sequence>MNHSFLIHVSKAIPRSKVNQAIFSQLQSPVPTKPFSLRSFSTSRSQSNISIWGAEGVQRSLKGSESVCIGLTPIRNPSHLRQAIVSFSTSTVHCRDRNPKDDPADQLPPSNGGGNGDSGGKPKNHSWDVTDNQLQKPTVPEEYPQVLALPISGRPLFPGFYKAVVIKEPKVTAAIKELMKRGQPYVGAFLLKEEGLETDTITNINEVHQIGVFAQITSVFSSSTGKEDGGLTAVLYPHRRIKMNELLTIKDQERSVAAMEEVSSKEAEKSKDQSRLDPEKAAAAADEFIPDEKVEGTTDRPYATSFLADEYAVSLANVENYSEPEYSKKSQYIRAVTSEIVSVFKEIASLNPLFRDQIANFSMSQSAGNVFEEPSKLADFAAAVSAGEASELQEVLETLPVEERLQKALIVLKKELMNAQLQNKISKDVESKIAKRQREYYLMEQLKGIKKELGLESDGKDKLVEGFKEKVSKLAMPETVKKVFDEEINKLAHLEPAASEFNVTRNYLDWITQIPWGKISHENYNIARATQVLDEDHYGLKDVKDRILEFIAVGKLRGTMQGKILCLSGPPGVGKTSIGKSIARALDREFFRFSVGGLTDVAEIKGHRRTYVGAMPGKVIQALKKVQTENPLILIDEIDKMYQKKKDDIKFEINSENLKDYVGPQVYQAERLYEQAPPGVVMGLAWTSMGGSSLYIESVLESSLNTKSTPQLSKTGQLGDVMKESTSIAYTYAKSLVATRFPGNKFFEKAKVHLHCPAGAVPKDGPSAGITMATSLLSLAFNKPVSSNIAMTGELTVTGKVLKIGGLKEKTIAAKRSKVNTILFPKDNQADWDELPEYIKEDMTGIPCDTYQDVFKVIFPDVTEDQVNNLWSDVLKEENEKSN</sequence>
<dbReference type="InterPro" id="IPR003593">
    <property type="entry name" value="AAA+_ATPase"/>
</dbReference>
<dbReference type="FunFam" id="3.30.230.10:FF:000015">
    <property type="entry name" value="Lon protease homolog, mitochondrial"/>
    <property type="match status" value="1"/>
</dbReference>
<dbReference type="STRING" id="246409.I1C4L7"/>
<dbReference type="VEuPathDB" id="FungiDB:RO3G_08102"/>
<dbReference type="GO" id="GO:0007005">
    <property type="term" value="P:mitochondrion organization"/>
    <property type="evidence" value="ECO:0007669"/>
    <property type="project" value="TreeGrafter"/>
</dbReference>
<dbReference type="InterPro" id="IPR008269">
    <property type="entry name" value="Lon_proteolytic"/>
</dbReference>
<dbReference type="Proteomes" id="UP000009138">
    <property type="component" value="Unassembled WGS sequence"/>
</dbReference>
<dbReference type="SMART" id="SM00464">
    <property type="entry name" value="LON"/>
    <property type="match status" value="1"/>
</dbReference>
<dbReference type="Gene3D" id="1.20.58.1480">
    <property type="match status" value="1"/>
</dbReference>
<dbReference type="SMART" id="SM00382">
    <property type="entry name" value="AAA"/>
    <property type="match status" value="1"/>
</dbReference>
<feature type="compositionally biased region" description="Basic and acidic residues" evidence="13">
    <location>
        <begin position="93"/>
        <end position="103"/>
    </location>
</feature>
<evidence type="ECO:0000256" key="9">
    <source>
        <dbReference type="PIRSR" id="PIRSR001174-2"/>
    </source>
</evidence>
<evidence type="ECO:0000259" key="15">
    <source>
        <dbReference type="PROSITE" id="PS51787"/>
    </source>
</evidence>
<dbReference type="InterPro" id="IPR003111">
    <property type="entry name" value="Lon_prtase_N"/>
</dbReference>
<evidence type="ECO:0000256" key="11">
    <source>
        <dbReference type="RuleBase" id="RU000591"/>
    </source>
</evidence>
<dbReference type="GO" id="GO:0004176">
    <property type="term" value="F:ATP-dependent peptidase activity"/>
    <property type="evidence" value="ECO:0007669"/>
    <property type="project" value="UniProtKB-UniRule"/>
</dbReference>
<dbReference type="GO" id="GO:0006515">
    <property type="term" value="P:protein quality control for misfolded or incompletely synthesized proteins"/>
    <property type="evidence" value="ECO:0007669"/>
    <property type="project" value="TreeGrafter"/>
</dbReference>
<dbReference type="OMA" id="VLDCVPM"/>
<evidence type="ECO:0000256" key="2">
    <source>
        <dbReference type="ARBA" id="ARBA00022801"/>
    </source>
</evidence>
<dbReference type="InterPro" id="IPR027065">
    <property type="entry name" value="Lon_Prtase"/>
</dbReference>
<dbReference type="GeneID" id="93615073"/>
<dbReference type="FunCoup" id="I1C4L7">
    <property type="interactions" value="360"/>
</dbReference>
<dbReference type="GO" id="GO:0003697">
    <property type="term" value="F:single-stranded DNA binding"/>
    <property type="evidence" value="ECO:0007669"/>
    <property type="project" value="TreeGrafter"/>
</dbReference>
<evidence type="ECO:0000256" key="4">
    <source>
        <dbReference type="ARBA" id="ARBA00022946"/>
    </source>
</evidence>
<dbReference type="InterPro" id="IPR008268">
    <property type="entry name" value="Peptidase_S16_AS"/>
</dbReference>
<dbReference type="SUPFAM" id="SSF88697">
    <property type="entry name" value="PUA domain-like"/>
    <property type="match status" value="1"/>
</dbReference>
<dbReference type="InterPro" id="IPR015947">
    <property type="entry name" value="PUA-like_sf"/>
</dbReference>
<dbReference type="PANTHER" id="PTHR43718">
    <property type="entry name" value="LON PROTEASE"/>
    <property type="match status" value="1"/>
</dbReference>
<evidence type="ECO:0000256" key="8">
    <source>
        <dbReference type="PIRSR" id="PIRSR001174-1"/>
    </source>
</evidence>
<keyword evidence="7 9" id="KW-0067">ATP-binding</keyword>
<dbReference type="Gene3D" id="3.30.230.10">
    <property type="match status" value="1"/>
</dbReference>
<evidence type="ECO:0000259" key="14">
    <source>
        <dbReference type="PROSITE" id="PS51786"/>
    </source>
</evidence>
<dbReference type="Gene3D" id="1.20.5.5270">
    <property type="match status" value="1"/>
</dbReference>
<proteinExistence type="inferred from homology"/>
<dbReference type="InterPro" id="IPR014721">
    <property type="entry name" value="Ribsml_uS5_D2-typ_fold_subgr"/>
</dbReference>
<keyword evidence="6" id="KW-0496">Mitochondrion</keyword>
<keyword evidence="3 7" id="KW-0720">Serine protease</keyword>
<dbReference type="PROSITE" id="PS51786">
    <property type="entry name" value="LON_PROTEOLYTIC"/>
    <property type="match status" value="1"/>
</dbReference>
<dbReference type="FunFam" id="1.20.58.1480:FF:000003">
    <property type="entry name" value="Lon protease homolog, mitochondrial"/>
    <property type="match status" value="1"/>
</dbReference>
<dbReference type="AlphaFoldDB" id="I1C4L7"/>
<protein>
    <recommendedName>
        <fullName evidence="7 12">Lon protease homolog</fullName>
        <ecNumber evidence="7 12">3.4.21.-</ecNumber>
    </recommendedName>
</protein>
<dbReference type="FunFam" id="1.20.5.5270:FF:000001">
    <property type="entry name" value="Lon protease homolog, mitochondrial"/>
    <property type="match status" value="1"/>
</dbReference>
<dbReference type="Pfam" id="PF00004">
    <property type="entry name" value="AAA"/>
    <property type="match status" value="1"/>
</dbReference>
<evidence type="ECO:0000256" key="3">
    <source>
        <dbReference type="ARBA" id="ARBA00022825"/>
    </source>
</evidence>
<dbReference type="SUPFAM" id="SSF52540">
    <property type="entry name" value="P-loop containing nucleoside triphosphate hydrolases"/>
    <property type="match status" value="1"/>
</dbReference>
<dbReference type="InterPro" id="IPR020568">
    <property type="entry name" value="Ribosomal_Su5_D2-typ_SF"/>
</dbReference>
<dbReference type="OrthoDB" id="2411602at2759"/>
<evidence type="ECO:0000256" key="1">
    <source>
        <dbReference type="ARBA" id="ARBA00022670"/>
    </source>
</evidence>
<dbReference type="PROSITE" id="PS51787">
    <property type="entry name" value="LON_N"/>
    <property type="match status" value="1"/>
</dbReference>
<dbReference type="Pfam" id="PF02190">
    <property type="entry name" value="LON_substr_bdg"/>
    <property type="match status" value="1"/>
</dbReference>
<keyword evidence="17" id="KW-1185">Reference proteome</keyword>
<comment type="similarity">
    <text evidence="7 10 11">Belongs to the peptidase S16 family.</text>
</comment>
<feature type="domain" description="Lon proteolytic" evidence="14">
    <location>
        <begin position="675"/>
        <end position="861"/>
    </location>
</feature>
<dbReference type="InterPro" id="IPR027417">
    <property type="entry name" value="P-loop_NTPase"/>
</dbReference>
<feature type="active site" evidence="8 10">
    <location>
        <position position="767"/>
    </location>
</feature>
<feature type="region of interest" description="Disordered" evidence="13">
    <location>
        <begin position="91"/>
        <end position="131"/>
    </location>
</feature>
<keyword evidence="1 7" id="KW-0645">Protease</keyword>
<dbReference type="EMBL" id="CH476737">
    <property type="protein sequence ID" value="EIE83397.1"/>
    <property type="molecule type" value="Genomic_DNA"/>
</dbReference>
<gene>
    <name evidence="16" type="ORF">RO3G_08102</name>
</gene>
<evidence type="ECO:0000256" key="7">
    <source>
        <dbReference type="PIRNR" id="PIRNR001174"/>
    </source>
</evidence>
<evidence type="ECO:0000256" key="5">
    <source>
        <dbReference type="ARBA" id="ARBA00023125"/>
    </source>
</evidence>
<dbReference type="RefSeq" id="XP_067518793.1">
    <property type="nucleotide sequence ID" value="XM_067662692.1"/>
</dbReference>
<dbReference type="GO" id="GO:0004252">
    <property type="term" value="F:serine-type endopeptidase activity"/>
    <property type="evidence" value="ECO:0007669"/>
    <property type="project" value="UniProtKB-UniRule"/>
</dbReference>
<evidence type="ECO:0000256" key="10">
    <source>
        <dbReference type="PROSITE-ProRule" id="PRU01122"/>
    </source>
</evidence>
<keyword evidence="4" id="KW-0809">Transit peptide</keyword>
<dbReference type="GO" id="GO:0051131">
    <property type="term" value="P:chaperone-mediated protein complex assembly"/>
    <property type="evidence" value="ECO:0007669"/>
    <property type="project" value="TreeGrafter"/>
</dbReference>
<evidence type="ECO:0000256" key="13">
    <source>
        <dbReference type="SAM" id="MobiDB-lite"/>
    </source>
</evidence>
<dbReference type="Pfam" id="PF05362">
    <property type="entry name" value="Lon_C"/>
    <property type="match status" value="1"/>
</dbReference>
<dbReference type="InParanoid" id="I1C4L7"/>
<evidence type="ECO:0000256" key="6">
    <source>
        <dbReference type="ARBA" id="ARBA00023128"/>
    </source>
</evidence>
<keyword evidence="5" id="KW-0238">DNA-binding</keyword>
<dbReference type="GO" id="GO:0005759">
    <property type="term" value="C:mitochondrial matrix"/>
    <property type="evidence" value="ECO:0007669"/>
    <property type="project" value="TreeGrafter"/>
</dbReference>
<evidence type="ECO:0000256" key="12">
    <source>
        <dbReference type="RuleBase" id="RU000592"/>
    </source>
</evidence>
<name>I1C4L7_RHIO9</name>
<keyword evidence="7 9" id="KW-0547">Nucleotide-binding</keyword>
<dbReference type="eggNOG" id="KOG2004">
    <property type="taxonomic scope" value="Eukaryota"/>
</dbReference>
<dbReference type="GO" id="GO:0016887">
    <property type="term" value="F:ATP hydrolysis activity"/>
    <property type="evidence" value="ECO:0007669"/>
    <property type="project" value="InterPro"/>
</dbReference>
<organism evidence="16 17">
    <name type="scientific">Rhizopus delemar (strain RA 99-880 / ATCC MYA-4621 / FGSC 9543 / NRRL 43880)</name>
    <name type="common">Mucormycosis agent</name>
    <name type="synonym">Rhizopus arrhizus var. delemar</name>
    <dbReference type="NCBI Taxonomy" id="246409"/>
    <lineage>
        <taxon>Eukaryota</taxon>
        <taxon>Fungi</taxon>
        <taxon>Fungi incertae sedis</taxon>
        <taxon>Mucoromycota</taxon>
        <taxon>Mucoromycotina</taxon>
        <taxon>Mucoromycetes</taxon>
        <taxon>Mucorales</taxon>
        <taxon>Mucorineae</taxon>
        <taxon>Rhizopodaceae</taxon>
        <taxon>Rhizopus</taxon>
    </lineage>
</organism>
<feature type="binding site" evidence="9">
    <location>
        <begin position="569"/>
        <end position="576"/>
    </location>
    <ligand>
        <name>ATP</name>
        <dbReference type="ChEBI" id="CHEBI:30616"/>
    </ligand>
</feature>
<dbReference type="InterPro" id="IPR046336">
    <property type="entry name" value="Lon_prtase_N_sf"/>
</dbReference>
<keyword evidence="2 7" id="KW-0378">Hydrolase</keyword>
<feature type="domain" description="Lon N-terminal" evidence="15">
    <location>
        <begin position="146"/>
        <end position="416"/>
    </location>
</feature>
<dbReference type="InterPro" id="IPR004815">
    <property type="entry name" value="Lon_bac/euk-typ"/>
</dbReference>
<accession>I1C4L7</accession>
<dbReference type="PANTHER" id="PTHR43718:SF2">
    <property type="entry name" value="LON PROTEASE HOMOLOG, MITOCHONDRIAL"/>
    <property type="match status" value="1"/>
</dbReference>
<evidence type="ECO:0000313" key="16">
    <source>
        <dbReference type="EMBL" id="EIE83397.1"/>
    </source>
</evidence>
<dbReference type="EC" id="3.4.21.-" evidence="7 12"/>
<feature type="active site" evidence="8 10">
    <location>
        <position position="810"/>
    </location>
</feature>
<evidence type="ECO:0000313" key="17">
    <source>
        <dbReference type="Proteomes" id="UP000009138"/>
    </source>
</evidence>
<feature type="region of interest" description="Disordered" evidence="13">
    <location>
        <begin position="258"/>
        <end position="282"/>
    </location>
</feature>
<dbReference type="GO" id="GO:0005524">
    <property type="term" value="F:ATP binding"/>
    <property type="evidence" value="ECO:0007669"/>
    <property type="project" value="UniProtKB-KW"/>
</dbReference>